<evidence type="ECO:0000256" key="5">
    <source>
        <dbReference type="SAM" id="Coils"/>
    </source>
</evidence>
<dbReference type="Proteomes" id="UP001107558">
    <property type="component" value="Chromosome 1"/>
</dbReference>
<dbReference type="CDD" id="cd01789">
    <property type="entry name" value="Ubl_TBCB"/>
    <property type="match status" value="1"/>
</dbReference>
<keyword evidence="8" id="KW-1185">Reference proteome</keyword>
<feature type="domain" description="CAP-Gly" evidence="6">
    <location>
        <begin position="181"/>
        <end position="223"/>
    </location>
</feature>
<evidence type="ECO:0000259" key="6">
    <source>
        <dbReference type="PROSITE" id="PS50245"/>
    </source>
</evidence>
<dbReference type="SUPFAM" id="SSF54236">
    <property type="entry name" value="Ubiquitin-like"/>
    <property type="match status" value="1"/>
</dbReference>
<sequence length="243" mass="27382">MSESVQIISSDTVKLNVSNSANDVITFEKKFDKKQTVGELKTKLEILTGGNQMSMQIELYSGSKLVCKFDNDAAMLGSFPVEDGMRLHVIIADPILSLEQNVEKFELTDQQYENRQDSVRSFLKRNKLGKYNEEEMKQLEAKRHEIEQKELERTEKISIGDRCKVTTSGQPTRIGSVMYKGSLEGKKGVFIGVKFDEPLGVNDGSVNGKRYFDCPPKYGSFVLPSAVEVGDFPEEEINFDDEI</sequence>
<evidence type="ECO:0000256" key="4">
    <source>
        <dbReference type="ARBA" id="ARBA00025779"/>
    </source>
</evidence>
<dbReference type="GO" id="GO:0031122">
    <property type="term" value="P:cytoplasmic microtubule organization"/>
    <property type="evidence" value="ECO:0007669"/>
    <property type="project" value="TreeGrafter"/>
</dbReference>
<dbReference type="PROSITE" id="PS50245">
    <property type="entry name" value="CAP_GLY_2"/>
    <property type="match status" value="1"/>
</dbReference>
<dbReference type="EMBL" id="JADBJN010000001">
    <property type="protein sequence ID" value="KAG5681388.1"/>
    <property type="molecule type" value="Genomic_DNA"/>
</dbReference>
<dbReference type="GO" id="GO:0005938">
    <property type="term" value="C:cell cortex"/>
    <property type="evidence" value="ECO:0007669"/>
    <property type="project" value="TreeGrafter"/>
</dbReference>
<reference evidence="7" key="1">
    <citation type="submission" date="2021-03" db="EMBL/GenBank/DDBJ databases">
        <title>Chromosome level genome of the anhydrobiotic midge Polypedilum vanderplanki.</title>
        <authorList>
            <person name="Yoshida Y."/>
            <person name="Kikawada T."/>
            <person name="Gusev O."/>
        </authorList>
    </citation>
    <scope>NUCLEOTIDE SEQUENCE</scope>
    <source>
        <strain evidence="7">NIAS01</strain>
        <tissue evidence="7">Whole body or cell culture</tissue>
    </source>
</reference>
<dbReference type="Gene3D" id="3.10.20.90">
    <property type="entry name" value="Phosphatidylinositol 3-kinase Catalytic Subunit, Chain A, domain 1"/>
    <property type="match status" value="1"/>
</dbReference>
<dbReference type="OrthoDB" id="5295208at2759"/>
<comment type="subcellular location">
    <subcellularLocation>
        <location evidence="1">Cytoplasm</location>
    </subcellularLocation>
</comment>
<dbReference type="SMART" id="SM01052">
    <property type="entry name" value="CAP_GLY"/>
    <property type="match status" value="1"/>
</dbReference>
<dbReference type="GO" id="GO:0007023">
    <property type="term" value="P:post-chaperonin tubulin folding pathway"/>
    <property type="evidence" value="ECO:0007669"/>
    <property type="project" value="InterPro"/>
</dbReference>
<dbReference type="InterPro" id="IPR000938">
    <property type="entry name" value="CAP-Gly_domain"/>
</dbReference>
<keyword evidence="3" id="KW-0143">Chaperone</keyword>
<dbReference type="PANTHER" id="PTHR18916:SF85">
    <property type="entry name" value="TUBULIN-FOLDING COFACTOR B"/>
    <property type="match status" value="1"/>
</dbReference>
<keyword evidence="5" id="KW-0175">Coiled coil</keyword>
<name>A0A9J6CH67_POLVA</name>
<gene>
    <name evidence="7" type="ORF">PVAND_010830</name>
</gene>
<feature type="coiled-coil region" evidence="5">
    <location>
        <begin position="95"/>
        <end position="152"/>
    </location>
</feature>
<dbReference type="GO" id="GO:0007021">
    <property type="term" value="P:tubulin complex assembly"/>
    <property type="evidence" value="ECO:0007669"/>
    <property type="project" value="InterPro"/>
</dbReference>
<evidence type="ECO:0000313" key="7">
    <source>
        <dbReference type="EMBL" id="KAG5681388.1"/>
    </source>
</evidence>
<dbReference type="GO" id="GO:0035371">
    <property type="term" value="C:microtubule plus-end"/>
    <property type="evidence" value="ECO:0007669"/>
    <property type="project" value="TreeGrafter"/>
</dbReference>
<dbReference type="Gene3D" id="2.30.30.190">
    <property type="entry name" value="CAP Gly-rich-like domain"/>
    <property type="match status" value="1"/>
</dbReference>
<dbReference type="GO" id="GO:0005829">
    <property type="term" value="C:cytosol"/>
    <property type="evidence" value="ECO:0007669"/>
    <property type="project" value="UniProtKB-ARBA"/>
</dbReference>
<dbReference type="GO" id="GO:0043014">
    <property type="term" value="F:alpha-tubulin binding"/>
    <property type="evidence" value="ECO:0007669"/>
    <property type="project" value="InterPro"/>
</dbReference>
<dbReference type="InterPro" id="IPR036859">
    <property type="entry name" value="CAP-Gly_dom_sf"/>
</dbReference>
<dbReference type="AlphaFoldDB" id="A0A9J6CH67"/>
<dbReference type="Pfam" id="PF14560">
    <property type="entry name" value="Ubiquitin_2"/>
    <property type="match status" value="1"/>
</dbReference>
<dbReference type="SUPFAM" id="SSF74924">
    <property type="entry name" value="Cap-Gly domain"/>
    <property type="match status" value="1"/>
</dbReference>
<dbReference type="FunFam" id="2.30.30.190:FF:000013">
    <property type="entry name" value="Tubulin-folding cofactor B"/>
    <property type="match status" value="1"/>
</dbReference>
<evidence type="ECO:0000313" key="8">
    <source>
        <dbReference type="Proteomes" id="UP001107558"/>
    </source>
</evidence>
<dbReference type="PANTHER" id="PTHR18916">
    <property type="entry name" value="DYNACTIN 1-RELATED MICROTUBULE-BINDING"/>
    <property type="match status" value="1"/>
</dbReference>
<dbReference type="GO" id="GO:0051010">
    <property type="term" value="F:microtubule plus-end binding"/>
    <property type="evidence" value="ECO:0007669"/>
    <property type="project" value="TreeGrafter"/>
</dbReference>
<dbReference type="InterPro" id="IPR029071">
    <property type="entry name" value="Ubiquitin-like_domsf"/>
</dbReference>
<evidence type="ECO:0000256" key="2">
    <source>
        <dbReference type="ARBA" id="ARBA00022490"/>
    </source>
</evidence>
<dbReference type="InterPro" id="IPR000626">
    <property type="entry name" value="Ubiquitin-like_dom"/>
</dbReference>
<organism evidence="7 8">
    <name type="scientific">Polypedilum vanderplanki</name>
    <name type="common">Sleeping chironomid midge</name>
    <dbReference type="NCBI Taxonomy" id="319348"/>
    <lineage>
        <taxon>Eukaryota</taxon>
        <taxon>Metazoa</taxon>
        <taxon>Ecdysozoa</taxon>
        <taxon>Arthropoda</taxon>
        <taxon>Hexapoda</taxon>
        <taxon>Insecta</taxon>
        <taxon>Pterygota</taxon>
        <taxon>Neoptera</taxon>
        <taxon>Endopterygota</taxon>
        <taxon>Diptera</taxon>
        <taxon>Nematocera</taxon>
        <taxon>Chironomoidea</taxon>
        <taxon>Chironomidae</taxon>
        <taxon>Chironominae</taxon>
        <taxon>Polypedilum</taxon>
        <taxon>Polypedilum</taxon>
    </lineage>
</organism>
<dbReference type="Pfam" id="PF01302">
    <property type="entry name" value="CAP_GLY"/>
    <property type="match status" value="1"/>
</dbReference>
<dbReference type="InterPro" id="IPR045172">
    <property type="entry name" value="TBCB_Ubl"/>
</dbReference>
<accession>A0A9J6CH67</accession>
<protein>
    <recommendedName>
        <fullName evidence="6">CAP-Gly domain-containing protein</fullName>
    </recommendedName>
</protein>
<comment type="similarity">
    <text evidence="4">Belongs to the TBCB family.</text>
</comment>
<evidence type="ECO:0000256" key="1">
    <source>
        <dbReference type="ARBA" id="ARBA00004496"/>
    </source>
</evidence>
<evidence type="ECO:0000256" key="3">
    <source>
        <dbReference type="ARBA" id="ARBA00023186"/>
    </source>
</evidence>
<proteinExistence type="inferred from homology"/>
<comment type="caution">
    <text evidence="7">The sequence shown here is derived from an EMBL/GenBank/DDBJ whole genome shotgun (WGS) entry which is preliminary data.</text>
</comment>
<dbReference type="GO" id="GO:0005634">
    <property type="term" value="C:nucleus"/>
    <property type="evidence" value="ECO:0007669"/>
    <property type="project" value="TreeGrafter"/>
</dbReference>
<keyword evidence="2" id="KW-0963">Cytoplasm</keyword>